<dbReference type="RefSeq" id="WP_094900368.1">
    <property type="nucleotide sequence ID" value="NZ_CP172320.1"/>
</dbReference>
<dbReference type="Pfam" id="PF10764">
    <property type="entry name" value="Gin"/>
    <property type="match status" value="1"/>
</dbReference>
<name>A0ABT1SBR5_9FIRM</name>
<reference evidence="1 2" key="1">
    <citation type="submission" date="2022-06" db="EMBL/GenBank/DDBJ databases">
        <title>Isolation of gut microbiota from human fecal samples.</title>
        <authorList>
            <person name="Pamer E.G."/>
            <person name="Barat B."/>
            <person name="Waligurski E."/>
            <person name="Medina S."/>
            <person name="Paddock L."/>
            <person name="Mostad J."/>
        </authorList>
    </citation>
    <scope>NUCLEOTIDE SEQUENCE [LARGE SCALE GENOMIC DNA]</scope>
    <source>
        <strain evidence="1 2">DFI.7.95</strain>
    </source>
</reference>
<sequence length="63" mass="7376">MYCKICGNDRVITNLLGQSICKECIDEITRTSVFDETYDLYKNLIRILLGYYISEKHQLNPVN</sequence>
<dbReference type="EMBL" id="JANGAC010000009">
    <property type="protein sequence ID" value="MCQ4923936.1"/>
    <property type="molecule type" value="Genomic_DNA"/>
</dbReference>
<keyword evidence="2" id="KW-1185">Reference proteome</keyword>
<dbReference type="Proteomes" id="UP001524478">
    <property type="component" value="Unassembled WGS sequence"/>
</dbReference>
<gene>
    <name evidence="1" type="ORF">NE686_12620</name>
</gene>
<accession>A0ABT1SBR5</accession>
<protein>
    <submittedName>
        <fullName evidence="1">Sigma factor G inhibitor Gin</fullName>
    </submittedName>
</protein>
<evidence type="ECO:0000313" key="1">
    <source>
        <dbReference type="EMBL" id="MCQ4923936.1"/>
    </source>
</evidence>
<dbReference type="InterPro" id="IPR019700">
    <property type="entry name" value="Sigma-G_inhibitor_Gin"/>
</dbReference>
<proteinExistence type="predicted"/>
<organism evidence="1 2">
    <name type="scientific">Tissierella carlieri</name>
    <dbReference type="NCBI Taxonomy" id="689904"/>
    <lineage>
        <taxon>Bacteria</taxon>
        <taxon>Bacillati</taxon>
        <taxon>Bacillota</taxon>
        <taxon>Tissierellia</taxon>
        <taxon>Tissierellales</taxon>
        <taxon>Tissierellaceae</taxon>
        <taxon>Tissierella</taxon>
    </lineage>
</organism>
<evidence type="ECO:0000313" key="2">
    <source>
        <dbReference type="Proteomes" id="UP001524478"/>
    </source>
</evidence>
<comment type="caution">
    <text evidence="1">The sequence shown here is derived from an EMBL/GenBank/DDBJ whole genome shotgun (WGS) entry which is preliminary data.</text>
</comment>